<sequence length="255" mass="27786">MTRRERTEQKMQLLFHSPAAGDEGTDGEFMQLLQGHIFGDLCWTGSLDDRMRELVTVTVLSTLGTLPQLKAHVGAALNAGCTPVEIREAVYECAPFIGFPMTLNAIGAMNEVFTSQGIALPLPKQGGDPAERYERGLAVQEPLYGDEIRERYAWLPAPFAEAVPRALTEFCFGDYLSRGGLDTKTRELLIVVLLAALGGAEVQVKSHVAGALKAGNSREEIVCALVHASAYMGMPRLFNALNACKEVLCDKEEEK</sequence>
<dbReference type="Gene3D" id="1.20.1290.10">
    <property type="entry name" value="AhpD-like"/>
    <property type="match status" value="1"/>
</dbReference>
<dbReference type="Proteomes" id="UP000886876">
    <property type="component" value="Unassembled WGS sequence"/>
</dbReference>
<feature type="domain" description="Carboxymuconolactone decarboxylase-like" evidence="1">
    <location>
        <begin position="162"/>
        <end position="245"/>
    </location>
</feature>
<name>A0A9D1G4Y9_9FIRM</name>
<dbReference type="PANTHER" id="PTHR33570">
    <property type="entry name" value="4-CARBOXYMUCONOLACTONE DECARBOXYLASE FAMILY PROTEIN"/>
    <property type="match status" value="1"/>
</dbReference>
<dbReference type="PANTHER" id="PTHR33570:SF2">
    <property type="entry name" value="CARBOXYMUCONOLACTONE DECARBOXYLASE-LIKE DOMAIN-CONTAINING PROTEIN"/>
    <property type="match status" value="1"/>
</dbReference>
<evidence type="ECO:0000313" key="3">
    <source>
        <dbReference type="Proteomes" id="UP000886876"/>
    </source>
</evidence>
<proteinExistence type="predicted"/>
<dbReference type="InterPro" id="IPR003779">
    <property type="entry name" value="CMD-like"/>
</dbReference>
<accession>A0A9D1G4Y9</accession>
<protein>
    <submittedName>
        <fullName evidence="2">Carboxymuconolactone decarboxylase family protein</fullName>
    </submittedName>
</protein>
<dbReference type="InterPro" id="IPR052512">
    <property type="entry name" value="4CMD/NDH-1_regulator"/>
</dbReference>
<comment type="caution">
    <text evidence="2">The sequence shown here is derived from an EMBL/GenBank/DDBJ whole genome shotgun (WGS) entry which is preliminary data.</text>
</comment>
<dbReference type="AlphaFoldDB" id="A0A9D1G4Y9"/>
<reference evidence="2" key="2">
    <citation type="journal article" date="2021" name="PeerJ">
        <title>Extensive microbial diversity within the chicken gut microbiome revealed by metagenomics and culture.</title>
        <authorList>
            <person name="Gilroy R."/>
            <person name="Ravi A."/>
            <person name="Getino M."/>
            <person name="Pursley I."/>
            <person name="Horton D.L."/>
            <person name="Alikhan N.F."/>
            <person name="Baker D."/>
            <person name="Gharbi K."/>
            <person name="Hall N."/>
            <person name="Watson M."/>
            <person name="Adriaenssens E.M."/>
            <person name="Foster-Nyarko E."/>
            <person name="Jarju S."/>
            <person name="Secka A."/>
            <person name="Antonio M."/>
            <person name="Oren A."/>
            <person name="Chaudhuri R.R."/>
            <person name="La Ragione R."/>
            <person name="Hildebrand F."/>
            <person name="Pallen M.J."/>
        </authorList>
    </citation>
    <scope>NUCLEOTIDE SEQUENCE</scope>
    <source>
        <strain evidence="2">ChiHecec3B27-6122</strain>
    </source>
</reference>
<reference evidence="2" key="1">
    <citation type="submission" date="2020-10" db="EMBL/GenBank/DDBJ databases">
        <authorList>
            <person name="Gilroy R."/>
        </authorList>
    </citation>
    <scope>NUCLEOTIDE SEQUENCE</scope>
    <source>
        <strain evidence="2">ChiHecec3B27-6122</strain>
    </source>
</reference>
<evidence type="ECO:0000259" key="1">
    <source>
        <dbReference type="Pfam" id="PF02627"/>
    </source>
</evidence>
<dbReference type="GO" id="GO:0051920">
    <property type="term" value="F:peroxiredoxin activity"/>
    <property type="evidence" value="ECO:0007669"/>
    <property type="project" value="InterPro"/>
</dbReference>
<dbReference type="Pfam" id="PF02627">
    <property type="entry name" value="CMD"/>
    <property type="match status" value="2"/>
</dbReference>
<dbReference type="InterPro" id="IPR029032">
    <property type="entry name" value="AhpD-like"/>
</dbReference>
<gene>
    <name evidence="2" type="ORF">IAD42_04825</name>
</gene>
<dbReference type="EMBL" id="DVJS01000119">
    <property type="protein sequence ID" value="HIS97281.1"/>
    <property type="molecule type" value="Genomic_DNA"/>
</dbReference>
<feature type="domain" description="Carboxymuconolactone decarboxylase-like" evidence="1">
    <location>
        <begin position="28"/>
        <end position="110"/>
    </location>
</feature>
<dbReference type="SUPFAM" id="SSF69118">
    <property type="entry name" value="AhpD-like"/>
    <property type="match status" value="1"/>
</dbReference>
<organism evidence="2 3">
    <name type="scientific">Candidatus Scatomorpha pullistercoris</name>
    <dbReference type="NCBI Taxonomy" id="2840929"/>
    <lineage>
        <taxon>Bacteria</taxon>
        <taxon>Bacillati</taxon>
        <taxon>Bacillota</taxon>
        <taxon>Clostridia</taxon>
        <taxon>Eubacteriales</taxon>
        <taxon>Candidatus Scatomorpha</taxon>
    </lineage>
</organism>
<evidence type="ECO:0000313" key="2">
    <source>
        <dbReference type="EMBL" id="HIS97281.1"/>
    </source>
</evidence>